<dbReference type="Pfam" id="PF13193">
    <property type="entry name" value="AMP-binding_C"/>
    <property type="match status" value="2"/>
</dbReference>
<dbReference type="Pfam" id="PF00668">
    <property type="entry name" value="Condensation"/>
    <property type="match status" value="2"/>
</dbReference>
<dbReference type="CDD" id="cd19531">
    <property type="entry name" value="LCL_NRPS-like"/>
    <property type="match status" value="2"/>
</dbReference>
<name>A0A367E775_9ACTN</name>
<dbReference type="FunFam" id="1.10.1200.10:FF:000016">
    <property type="entry name" value="Non-ribosomal peptide synthase"/>
    <property type="match status" value="1"/>
</dbReference>
<dbReference type="PANTHER" id="PTHR45527">
    <property type="entry name" value="NONRIBOSOMAL PEPTIDE SYNTHETASE"/>
    <property type="match status" value="1"/>
</dbReference>
<dbReference type="InterPro" id="IPR020806">
    <property type="entry name" value="PKS_PP-bd"/>
</dbReference>
<dbReference type="GO" id="GO:0005829">
    <property type="term" value="C:cytosol"/>
    <property type="evidence" value="ECO:0007669"/>
    <property type="project" value="TreeGrafter"/>
</dbReference>
<organism evidence="7 8">
    <name type="scientific">Streptomyces reniochalinae</name>
    <dbReference type="NCBI Taxonomy" id="2250578"/>
    <lineage>
        <taxon>Bacteria</taxon>
        <taxon>Bacillati</taxon>
        <taxon>Actinomycetota</taxon>
        <taxon>Actinomycetes</taxon>
        <taxon>Kitasatosporales</taxon>
        <taxon>Streptomycetaceae</taxon>
        <taxon>Streptomyces</taxon>
    </lineage>
</organism>
<dbReference type="InterPro" id="IPR025110">
    <property type="entry name" value="AMP-bd_C"/>
</dbReference>
<dbReference type="SUPFAM" id="SSF52777">
    <property type="entry name" value="CoA-dependent acyltransferases"/>
    <property type="match status" value="4"/>
</dbReference>
<dbReference type="FunFam" id="3.30.559.10:FF:000012">
    <property type="entry name" value="Non-ribosomal peptide synthetase"/>
    <property type="match status" value="2"/>
</dbReference>
<dbReference type="GO" id="GO:0017000">
    <property type="term" value="P:antibiotic biosynthetic process"/>
    <property type="evidence" value="ECO:0007669"/>
    <property type="project" value="UniProtKB-ARBA"/>
</dbReference>
<keyword evidence="8" id="KW-1185">Reference proteome</keyword>
<dbReference type="SUPFAM" id="SSF47336">
    <property type="entry name" value="ACP-like"/>
    <property type="match status" value="2"/>
</dbReference>
<evidence type="ECO:0000256" key="2">
    <source>
        <dbReference type="ARBA" id="ARBA00006432"/>
    </source>
</evidence>
<feature type="domain" description="Carrier" evidence="6">
    <location>
        <begin position="2085"/>
        <end position="2159"/>
    </location>
</feature>
<evidence type="ECO:0000259" key="6">
    <source>
        <dbReference type="PROSITE" id="PS50075"/>
    </source>
</evidence>
<dbReference type="InterPro" id="IPR023213">
    <property type="entry name" value="CAT-like_dom_sf"/>
</dbReference>
<dbReference type="FunFam" id="3.30.300.30:FF:000010">
    <property type="entry name" value="Enterobactin synthetase component F"/>
    <property type="match status" value="2"/>
</dbReference>
<dbReference type="NCBIfam" id="TIGR01733">
    <property type="entry name" value="AA-adenyl-dom"/>
    <property type="match status" value="2"/>
</dbReference>
<evidence type="ECO:0000313" key="7">
    <source>
        <dbReference type="EMBL" id="RCG13619.1"/>
    </source>
</evidence>
<feature type="compositionally biased region" description="Polar residues" evidence="5">
    <location>
        <begin position="1"/>
        <end position="13"/>
    </location>
</feature>
<dbReference type="InterPro" id="IPR001242">
    <property type="entry name" value="Condensation_dom"/>
</dbReference>
<dbReference type="FunFam" id="3.40.50.980:FF:000001">
    <property type="entry name" value="Non-ribosomal peptide synthetase"/>
    <property type="match status" value="2"/>
</dbReference>
<dbReference type="Gene3D" id="1.10.1200.10">
    <property type="entry name" value="ACP-like"/>
    <property type="match status" value="2"/>
</dbReference>
<dbReference type="SUPFAM" id="SSF53474">
    <property type="entry name" value="alpha/beta-Hydrolases"/>
    <property type="match status" value="1"/>
</dbReference>
<dbReference type="EMBL" id="QOIM01000049">
    <property type="protein sequence ID" value="RCG13619.1"/>
    <property type="molecule type" value="Genomic_DNA"/>
</dbReference>
<dbReference type="OrthoDB" id="2472181at2"/>
<dbReference type="Proteomes" id="UP000253507">
    <property type="component" value="Unassembled WGS sequence"/>
</dbReference>
<dbReference type="Pfam" id="PF00501">
    <property type="entry name" value="AMP-binding"/>
    <property type="match status" value="2"/>
</dbReference>
<dbReference type="InterPro" id="IPR006162">
    <property type="entry name" value="Ppantetheine_attach_site"/>
</dbReference>
<dbReference type="GO" id="GO:0003824">
    <property type="term" value="F:catalytic activity"/>
    <property type="evidence" value="ECO:0007669"/>
    <property type="project" value="InterPro"/>
</dbReference>
<dbReference type="InterPro" id="IPR001031">
    <property type="entry name" value="Thioesterase"/>
</dbReference>
<evidence type="ECO:0000256" key="1">
    <source>
        <dbReference type="ARBA" id="ARBA00001957"/>
    </source>
</evidence>
<dbReference type="RefSeq" id="WP_114019100.1">
    <property type="nucleotide sequence ID" value="NZ_QOIM01000049.1"/>
</dbReference>
<comment type="caution">
    <text evidence="7">The sequence shown here is derived from an EMBL/GenBank/DDBJ whole genome shotgun (WGS) entry which is preliminary data.</text>
</comment>
<dbReference type="GO" id="GO:0008610">
    <property type="term" value="P:lipid biosynthetic process"/>
    <property type="evidence" value="ECO:0007669"/>
    <property type="project" value="UniProtKB-ARBA"/>
</dbReference>
<evidence type="ECO:0000256" key="3">
    <source>
        <dbReference type="ARBA" id="ARBA00022450"/>
    </source>
</evidence>
<dbReference type="SUPFAM" id="SSF56801">
    <property type="entry name" value="Acetyl-CoA synthetase-like"/>
    <property type="match status" value="2"/>
</dbReference>
<reference evidence="7 8" key="1">
    <citation type="submission" date="2018-06" db="EMBL/GenBank/DDBJ databases">
        <title>Streptomyces reniochalinae sp. nov. and Streptomyces diacarnus sp. nov. from marine sponges.</title>
        <authorList>
            <person name="Li L."/>
        </authorList>
    </citation>
    <scope>NUCLEOTIDE SEQUENCE [LARGE SCALE GENOMIC DNA]</scope>
    <source>
        <strain evidence="7 8">LHW50302</strain>
    </source>
</reference>
<keyword evidence="3" id="KW-0596">Phosphopantetheine</keyword>
<sequence length="2438" mass="266251">MTSRSNASDTRTPASEGPDQGLEARLFARIEQKSKQKSHAIRPRDRDPDDGLPLSFAQRRLWFLDQLYPGRAEYVIPFGLRLRGRLDRACLDSALSGLVERHEALRTRFALAADGEPRQVITDPPRVKATVVDLSAHAEGDHREQAVRKAVAAESRRPFDLASGPLLRALVLELAWDEHLLLVTVHHIAADGWSLNILADELQRLYAAALAGTGSGLPEPVAQYADFALWQRDQLTGTTLDRHLEFWRDRLAGMEALELPTDRPRPTNRSGASSTLDFSVPPHVADGLRAVAAGRGASLFMVALAAFQVTLSRWTGQREVAVGAPIAGRNRAEIEDMVGFFVNTLVMRGEVNDEATFGDLVERVRDYCLDAYAHQDMPFERIVEDLAPERDLARSPLVQVMFALQNVRETEWQLPGLEAEAFDVESRESQFDLWCFLSETSDGGLDGQLRYSCELFDRETVERLAASFTAALTTGAFDPAARTSTWDLLGVEERRRLLTEFNDTRVPYADDITVCELVEARVALVPDAVAVVCGGERLTYGELNERANRLAHFLMGRGVVREDLVGVCVERGVEMVVALLGVWKAGAAYVPMDPDYPRQRLGFMVGDTGASLVVTQGRLRGRVEGLCSDVVCVDEDWERIAKESGSDPLPQAGPGGLAYVIYTSGSTGTPKGVMVEHRSVCRLVDNNPFAEITPDDVVAQTCNFCFDVFTFECWGALTSGAALAVVSKNALIDTALLKREIDAAGVSVLWLTAPLFNQHLRECPDLVAGLRTVMYGGEAVDRSVADELMAGPWAPEALINGYGPTEATVFAATYRVRPDGPATAQMPIGRPIANTELLVMDGGGGLCPLGALGELWIGGPGVARGYWARPGLTAERFVPHPFSAEPGARVYRTGDLVRWRGGGELEFLGRLDDQVKVRGLRIELGEIESVLVGHAGVASAVVMVREDGPGGKYLAAYCVPDSAGGVWDEADVLAWCRAGLPSYMVPSALVVLDALPLTPNGKVAKKQLPAPEVSGSRGAYVAPRTGTEKAIARVWREVLHLDQVGVHDNFFDLGGHSLMATAATNRIAEALRTDLPVRVLFEAPTVAELAVHLDGRSNLVPPLKPRAGEGPAPLSFAQRRLWFLDQLEPDSAEYVIPFGFRVRGFLDTAALETAFTGLVERHEALRTRFVVDATGEPRQVVDEAGPLHMTRRDVRDLDGASERADRARTLADTEAMRPFKLDEGHLVRVLLIQLADDDYQLLVTMHHIVSDGWSVGIVTEELRELYAAALERRQPTLPAVPVQYADFAQWQGEVLTEERVENHLNFWRDKLAALEPQAMPTDWPRPHTPSRTGASRDFSVPADLVYGLRTLASEHGASLYMVVLAAFQVLLSRWSGQHDVCVGSPVAGRNRPEVERVIGFFVNTLPMRADLSGDPTFHELLGQVRETAMQAYAHQDLPFERLVEEVAPERDMSRNPLFQSVLALQNVPGGPWSLPGVDVAPMEVQEAIPSFDLVFFLEEGQKGELRGRALYAVDLFEEATVTRLTEHFCALLRSVCENPHTSVASIPLGSALERRRLLTEFNDTRAPFSDDTTVSELVEARAAQAPDAVAVVSGQNRMTYAQMNARANQLAHHLRERGIGRGEWVAVCLPPGPELVVTLLGTLKAGAAYVCLHPDYPRQRLEFMVRDMSARLILTEARLRDRLVGLCEELLLVDEDWARIAERPAHDTRNPRPRAGAGDLMHMVYTSGSTGTPKGVMIEHRSVCRLIGSTPFNGLTAADNVAMHSNPSWDALTLEVWPALAAGATLVVLPADSVLHAEHLRSTVRSAGVSVLWLTAPLFNQHLRECPDLVAGLRTVMYGGEAVDRSVADELMAGPWAPEQLFHAYGPTETTVFASTYRVRPGGPATAHMPVGGPIANTEFLVMDGGGGLCPLGAPGELWIGGPGVARGYWARPGLTAERFVPHPFSAEPGARVYRTGDLVRWRGGGELEFLGRLDDQVKVRGLRIELGEIESVLVGHAGVASAVVMVREDGPGGKYLAAYCVPDSAGGVWDEADVLAWCRAGLPSYMVPSALVVLDALPLTPNGKVAKKQLPAPEVSGSRGAYVAPRTGTEKAIARVWREVLHLDQVGVHDNFFDLGGHSLRAARLASRLHRSGIEVSVRQVMEHQTIAETARMAEENTDTAARRSLIYELSPPSGHAADRTLLFCVHPSGGSARWYTDLAAALADTHRTYGIQAAGMESHETPLTSITDMAERYWKEIKSVQPQGPYHLLGWSLGGVIAHEMARQAADEMDVLFLVEPPVLSTHVRERLAAYTEGYERAHALWTEGHAARGAARERAERALLDVASYLEIPLESVNLDDWLPFRTLGLLIEAMLAYEPVTSPAPALLITSDEVRSAGSESNVTNGTSEEYLSYWRAAYTRDIATAETAGRHLDMMTTQKAVDTIASHIRRASAHRAQ</sequence>
<dbReference type="Gene3D" id="3.30.300.30">
    <property type="match status" value="2"/>
</dbReference>
<dbReference type="GO" id="GO:0072330">
    <property type="term" value="P:monocarboxylic acid biosynthetic process"/>
    <property type="evidence" value="ECO:0007669"/>
    <property type="project" value="UniProtKB-ARBA"/>
</dbReference>
<dbReference type="SMART" id="SM00823">
    <property type="entry name" value="PKS_PP"/>
    <property type="match status" value="2"/>
</dbReference>
<feature type="domain" description="Carrier" evidence="6">
    <location>
        <begin position="1022"/>
        <end position="1097"/>
    </location>
</feature>
<protein>
    <submittedName>
        <fullName evidence="7">Non-ribosomal peptide synthetase</fullName>
    </submittedName>
</protein>
<dbReference type="Gene3D" id="3.40.50.980">
    <property type="match status" value="4"/>
</dbReference>
<feature type="region of interest" description="Disordered" evidence="5">
    <location>
        <begin position="32"/>
        <end position="51"/>
    </location>
</feature>
<dbReference type="PANTHER" id="PTHR45527:SF1">
    <property type="entry name" value="FATTY ACID SYNTHASE"/>
    <property type="match status" value="1"/>
</dbReference>
<proteinExistence type="inferred from homology"/>
<dbReference type="InterPro" id="IPR036736">
    <property type="entry name" value="ACP-like_sf"/>
</dbReference>
<dbReference type="Gene3D" id="3.30.559.30">
    <property type="entry name" value="Nonribosomal peptide synthetase, condensation domain"/>
    <property type="match status" value="2"/>
</dbReference>
<dbReference type="GO" id="GO:0043041">
    <property type="term" value="P:amino acid activation for nonribosomal peptide biosynthetic process"/>
    <property type="evidence" value="ECO:0007669"/>
    <property type="project" value="TreeGrafter"/>
</dbReference>
<comment type="similarity">
    <text evidence="2">Belongs to the ATP-dependent AMP-binding enzyme family.</text>
</comment>
<dbReference type="Gene3D" id="2.30.38.10">
    <property type="entry name" value="Luciferase, Domain 3"/>
    <property type="match status" value="2"/>
</dbReference>
<dbReference type="InterPro" id="IPR029058">
    <property type="entry name" value="AB_hydrolase_fold"/>
</dbReference>
<dbReference type="Gene3D" id="3.30.559.10">
    <property type="entry name" value="Chloramphenicol acetyltransferase-like domain"/>
    <property type="match status" value="2"/>
</dbReference>
<dbReference type="InterPro" id="IPR020845">
    <property type="entry name" value="AMP-binding_CS"/>
</dbReference>
<evidence type="ECO:0000313" key="8">
    <source>
        <dbReference type="Proteomes" id="UP000253507"/>
    </source>
</evidence>
<accession>A0A367E775</accession>
<evidence type="ECO:0000256" key="5">
    <source>
        <dbReference type="SAM" id="MobiDB-lite"/>
    </source>
</evidence>
<dbReference type="PROSITE" id="PS00455">
    <property type="entry name" value="AMP_BINDING"/>
    <property type="match status" value="2"/>
</dbReference>
<dbReference type="Gene3D" id="3.40.50.1820">
    <property type="entry name" value="alpha/beta hydrolase"/>
    <property type="match status" value="1"/>
</dbReference>
<dbReference type="GO" id="GO:0044550">
    <property type="term" value="P:secondary metabolite biosynthetic process"/>
    <property type="evidence" value="ECO:0007669"/>
    <property type="project" value="UniProtKB-ARBA"/>
</dbReference>
<dbReference type="CDD" id="cd12117">
    <property type="entry name" value="A_NRPS_Srf_like"/>
    <property type="match status" value="2"/>
</dbReference>
<dbReference type="InterPro" id="IPR000873">
    <property type="entry name" value="AMP-dep_synth/lig_dom"/>
</dbReference>
<dbReference type="GO" id="GO:0031177">
    <property type="term" value="F:phosphopantetheine binding"/>
    <property type="evidence" value="ECO:0007669"/>
    <property type="project" value="InterPro"/>
</dbReference>
<comment type="cofactor">
    <cofactor evidence="1">
        <name>pantetheine 4'-phosphate</name>
        <dbReference type="ChEBI" id="CHEBI:47942"/>
    </cofactor>
</comment>
<feature type="region of interest" description="Disordered" evidence="5">
    <location>
        <begin position="1"/>
        <end position="23"/>
    </location>
</feature>
<dbReference type="InterPro" id="IPR010071">
    <property type="entry name" value="AA_adenyl_dom"/>
</dbReference>
<dbReference type="Pfam" id="PF00975">
    <property type="entry name" value="Thioesterase"/>
    <property type="match status" value="1"/>
</dbReference>
<dbReference type="PROSITE" id="PS50075">
    <property type="entry name" value="CARRIER"/>
    <property type="match status" value="2"/>
</dbReference>
<gene>
    <name evidence="7" type="ORF">DQ392_31365</name>
</gene>
<dbReference type="PROSITE" id="PS00012">
    <property type="entry name" value="PHOSPHOPANTETHEINE"/>
    <property type="match status" value="2"/>
</dbReference>
<dbReference type="FunFam" id="1.10.1200.10:FF:000005">
    <property type="entry name" value="Nonribosomal peptide synthetase 1"/>
    <property type="match status" value="1"/>
</dbReference>
<evidence type="ECO:0000256" key="4">
    <source>
        <dbReference type="ARBA" id="ARBA00022553"/>
    </source>
</evidence>
<dbReference type="Pfam" id="PF00550">
    <property type="entry name" value="PP-binding"/>
    <property type="match status" value="2"/>
</dbReference>
<dbReference type="FunFam" id="3.40.50.12780:FF:000012">
    <property type="entry name" value="Non-ribosomal peptide synthetase"/>
    <property type="match status" value="1"/>
</dbReference>
<dbReference type="InterPro" id="IPR045851">
    <property type="entry name" value="AMP-bd_C_sf"/>
</dbReference>
<dbReference type="InterPro" id="IPR009081">
    <property type="entry name" value="PP-bd_ACP"/>
</dbReference>
<keyword evidence="4" id="KW-0597">Phosphoprotein</keyword>